<dbReference type="InterPro" id="IPR012338">
    <property type="entry name" value="Beta-lactam/transpept-like"/>
</dbReference>
<dbReference type="SUPFAM" id="SSF56601">
    <property type="entry name" value="beta-lactamase/transpeptidase-like"/>
    <property type="match status" value="1"/>
</dbReference>
<reference evidence="2" key="2">
    <citation type="submission" date="2019-06" db="EMBL/GenBank/DDBJ databases">
        <title>Genomics analysis of Aphanomyces spp. identifies a new class of oomycete effector associated with host adaptation.</title>
        <authorList>
            <person name="Gaulin E."/>
        </authorList>
    </citation>
    <scope>NUCLEOTIDE SEQUENCE</scope>
    <source>
        <strain evidence="2">CBS 578.67</strain>
    </source>
</reference>
<dbReference type="PANTHER" id="PTHR46825:SF12">
    <property type="entry name" value="PENICILLIN-BINDING PROTEIN 4"/>
    <property type="match status" value="1"/>
</dbReference>
<proteinExistence type="predicted"/>
<dbReference type="InterPro" id="IPR001466">
    <property type="entry name" value="Beta-lactam-related"/>
</dbReference>
<organism evidence="3 4">
    <name type="scientific">Aphanomyces stellatus</name>
    <dbReference type="NCBI Taxonomy" id="120398"/>
    <lineage>
        <taxon>Eukaryota</taxon>
        <taxon>Sar</taxon>
        <taxon>Stramenopiles</taxon>
        <taxon>Oomycota</taxon>
        <taxon>Saprolegniomycetes</taxon>
        <taxon>Saprolegniales</taxon>
        <taxon>Verrucalvaceae</taxon>
        <taxon>Aphanomyces</taxon>
    </lineage>
</organism>
<feature type="domain" description="Beta-lactamase-related" evidence="1">
    <location>
        <begin position="10"/>
        <end position="344"/>
    </location>
</feature>
<accession>A0A485L454</accession>
<evidence type="ECO:0000313" key="3">
    <source>
        <dbReference type="EMBL" id="VFT92112.1"/>
    </source>
</evidence>
<evidence type="ECO:0000313" key="4">
    <source>
        <dbReference type="Proteomes" id="UP000332933"/>
    </source>
</evidence>
<gene>
    <name evidence="3" type="primary">Aste57867_15303</name>
    <name evidence="2" type="ORF">As57867_015247</name>
    <name evidence="3" type="ORF">ASTE57867_15303</name>
</gene>
<evidence type="ECO:0000313" key="2">
    <source>
        <dbReference type="EMBL" id="KAF0693804.1"/>
    </source>
</evidence>
<dbReference type="Pfam" id="PF00144">
    <property type="entry name" value="Beta-lactamase"/>
    <property type="match status" value="1"/>
</dbReference>
<dbReference type="Proteomes" id="UP000332933">
    <property type="component" value="Unassembled WGS sequence"/>
</dbReference>
<reference evidence="3 4" key="1">
    <citation type="submission" date="2019-03" db="EMBL/GenBank/DDBJ databases">
        <authorList>
            <person name="Gaulin E."/>
            <person name="Dumas B."/>
        </authorList>
    </citation>
    <scope>NUCLEOTIDE SEQUENCE [LARGE SCALE GENOMIC DNA]</scope>
    <source>
        <strain evidence="3">CBS 568.67</strain>
    </source>
</reference>
<dbReference type="InterPro" id="IPR050491">
    <property type="entry name" value="AmpC-like"/>
</dbReference>
<dbReference type="PANTHER" id="PTHR46825">
    <property type="entry name" value="D-ALANYL-D-ALANINE-CARBOXYPEPTIDASE/ENDOPEPTIDASE AMPH"/>
    <property type="match status" value="1"/>
</dbReference>
<dbReference type="Gene3D" id="3.40.710.10">
    <property type="entry name" value="DD-peptidase/beta-lactamase superfamily"/>
    <property type="match status" value="1"/>
</dbReference>
<dbReference type="AlphaFoldDB" id="A0A485L454"/>
<dbReference type="OrthoDB" id="428260at2759"/>
<name>A0A485L454_9STRA</name>
<protein>
    <submittedName>
        <fullName evidence="3">Aste57867_15303 protein</fullName>
    </submittedName>
</protein>
<dbReference type="EMBL" id="VJMH01005645">
    <property type="protein sequence ID" value="KAF0693804.1"/>
    <property type="molecule type" value="Genomic_DNA"/>
</dbReference>
<keyword evidence="4" id="KW-1185">Reference proteome</keyword>
<sequence length="376" mass="40468">MTTTNDLSSLLTPFLKQYGIGAAISVAVFHDGHIETFTSPSSKDRRPVTPHTRFQAASISKPVTTMAVLKLVDQGVLDLDVDVRTYLEKGQAAWTLVFDKSLDPTTHVTLRHLLTHTAGTTVHGFGGYGIGAPHLSTAEVLASKTDPVVVDQLPGTAFRYSGGGTTIVQLVLETVLALPFATILHNVLLGPLGLTDSSFEIDETKGDHLAFAQPSDTGEWLQTWQDWWAGYGSEYHIYPQLAAAGLWTTPTDLAKLKMAVMASIRGDASAFWSRASIDQLLKPTMMLPLPGGGSAAIGLGWFLTNDDDGDLSALGHSGANMGFRSQCTTFTKRNGGYVVMANSECKGGWMNRTPSEKLHSELLALLKDRVPKPSLE</sequence>
<evidence type="ECO:0000259" key="1">
    <source>
        <dbReference type="Pfam" id="PF00144"/>
    </source>
</evidence>
<dbReference type="EMBL" id="CAADRA010005666">
    <property type="protein sequence ID" value="VFT92112.1"/>
    <property type="molecule type" value="Genomic_DNA"/>
</dbReference>